<dbReference type="EMBL" id="ACCH01000029">
    <property type="protein sequence ID" value="EEF91978.1"/>
    <property type="molecule type" value="Genomic_DNA"/>
</dbReference>
<dbReference type="AlphaFoldDB" id="E2N7X5"/>
<dbReference type="Proteomes" id="UP000003711">
    <property type="component" value="Unassembled WGS sequence"/>
</dbReference>
<proteinExistence type="predicted"/>
<accession>E2N7X5</accession>
<dbReference type="RefSeq" id="WP_007209760.1">
    <property type="nucleotide sequence ID" value="NZ_EQ973488.1"/>
</dbReference>
<protein>
    <submittedName>
        <fullName evidence="1">Uncharacterized protein</fullName>
    </submittedName>
</protein>
<name>E2N7X5_9BACE</name>
<reference evidence="1 2" key="2">
    <citation type="submission" date="2009-01" db="EMBL/GenBank/DDBJ databases">
        <title>Draft genome sequence of Bacteroides cellulosilyticus (DSM 14838).</title>
        <authorList>
            <person name="Sudarsanam P."/>
            <person name="Ley R."/>
            <person name="Guruge J."/>
            <person name="Turnbaugh P.J."/>
            <person name="Mahowald M."/>
            <person name="Liep D."/>
            <person name="Gordon J."/>
        </authorList>
    </citation>
    <scope>NUCLEOTIDE SEQUENCE [LARGE SCALE GENOMIC DNA]</scope>
    <source>
        <strain evidence="1 2">DSM 14838</strain>
    </source>
</reference>
<gene>
    <name evidence="1" type="ORF">BACCELL_00370</name>
</gene>
<evidence type="ECO:0000313" key="2">
    <source>
        <dbReference type="Proteomes" id="UP000003711"/>
    </source>
</evidence>
<dbReference type="HOGENOM" id="CLU_1465416_0_0_10"/>
<evidence type="ECO:0000313" key="1">
    <source>
        <dbReference type="EMBL" id="EEF91978.1"/>
    </source>
</evidence>
<reference evidence="1 2" key="1">
    <citation type="submission" date="2008-12" db="EMBL/GenBank/DDBJ databases">
        <authorList>
            <person name="Fulton L."/>
            <person name="Clifton S."/>
            <person name="Fulton B."/>
            <person name="Xu J."/>
            <person name="Minx P."/>
            <person name="Pepin K.H."/>
            <person name="Johnson M."/>
            <person name="Bhonagiri V."/>
            <person name="Nash W.E."/>
            <person name="Mardis E.R."/>
            <person name="Wilson R.K."/>
        </authorList>
    </citation>
    <scope>NUCLEOTIDE SEQUENCE [LARGE SCALE GENOMIC DNA]</scope>
    <source>
        <strain evidence="1 2">DSM 14838</strain>
    </source>
</reference>
<organism evidence="1 2">
    <name type="scientific">Bacteroides cellulosilyticus DSM 14838</name>
    <dbReference type="NCBI Taxonomy" id="537012"/>
    <lineage>
        <taxon>Bacteria</taxon>
        <taxon>Pseudomonadati</taxon>
        <taxon>Bacteroidota</taxon>
        <taxon>Bacteroidia</taxon>
        <taxon>Bacteroidales</taxon>
        <taxon>Bacteroidaceae</taxon>
        <taxon>Bacteroides</taxon>
    </lineage>
</organism>
<sequence>MKRNYPLFTIDRAKSPGYPFDYITCYDREVGFIARVVVLSTNIAFDEFMLRSSAVENNEISTYMERFKRGGIAVVISDFFYNFDVNTKTKSRIQALLKKGTKKYLTATFERELNWDFSIDDQIKQQELTIERNKANFDALLARATDRETAIYTMKIAEETLNTLKKYKELMQNMDIYINRDGDE</sequence>
<comment type="caution">
    <text evidence="1">The sequence shown here is derived from an EMBL/GenBank/DDBJ whole genome shotgun (WGS) entry which is preliminary data.</text>
</comment>